<dbReference type="PIRSF" id="PIRSF006060">
    <property type="entry name" value="AA_transporter"/>
    <property type="match status" value="1"/>
</dbReference>
<feature type="transmembrane region" description="Helical" evidence="7">
    <location>
        <begin position="371"/>
        <end position="389"/>
    </location>
</feature>
<dbReference type="GO" id="GO:0022857">
    <property type="term" value="F:transmembrane transporter activity"/>
    <property type="evidence" value="ECO:0007669"/>
    <property type="project" value="InterPro"/>
</dbReference>
<feature type="transmembrane region" description="Helical" evidence="7">
    <location>
        <begin position="318"/>
        <end position="339"/>
    </location>
</feature>
<dbReference type="InParanoid" id="A0A0C3PFA3"/>
<evidence type="ECO:0000256" key="3">
    <source>
        <dbReference type="ARBA" id="ARBA00022692"/>
    </source>
</evidence>
<dbReference type="PANTHER" id="PTHR45649">
    <property type="entry name" value="AMINO-ACID PERMEASE BAT1"/>
    <property type="match status" value="1"/>
</dbReference>
<feature type="transmembrane region" description="Helical" evidence="7">
    <location>
        <begin position="157"/>
        <end position="179"/>
    </location>
</feature>
<reference evidence="9" key="2">
    <citation type="submission" date="2015-01" db="EMBL/GenBank/DDBJ databases">
        <title>Evolutionary Origins and Diversification of the Mycorrhizal Mutualists.</title>
        <authorList>
            <consortium name="DOE Joint Genome Institute"/>
            <consortium name="Mycorrhizal Genomics Consortium"/>
            <person name="Kohler A."/>
            <person name="Kuo A."/>
            <person name="Nagy L.G."/>
            <person name="Floudas D."/>
            <person name="Copeland A."/>
            <person name="Barry K.W."/>
            <person name="Cichocki N."/>
            <person name="Veneault-Fourrey C."/>
            <person name="LaButti K."/>
            <person name="Lindquist E.A."/>
            <person name="Lipzen A."/>
            <person name="Lundell T."/>
            <person name="Morin E."/>
            <person name="Murat C."/>
            <person name="Riley R."/>
            <person name="Ohm R."/>
            <person name="Sun H."/>
            <person name="Tunlid A."/>
            <person name="Henrissat B."/>
            <person name="Grigoriev I.V."/>
            <person name="Hibbett D.S."/>
            <person name="Martin F."/>
        </authorList>
    </citation>
    <scope>NUCLEOTIDE SEQUENCE [LARGE SCALE GENOMIC DNA]</scope>
    <source>
        <strain evidence="9">Marx 270</strain>
    </source>
</reference>
<dbReference type="Pfam" id="PF13520">
    <property type="entry name" value="AA_permease_2"/>
    <property type="match status" value="1"/>
</dbReference>
<proteinExistence type="predicted"/>
<dbReference type="GO" id="GO:0016020">
    <property type="term" value="C:membrane"/>
    <property type="evidence" value="ECO:0007669"/>
    <property type="project" value="UniProtKB-SubCell"/>
</dbReference>
<feature type="region of interest" description="Disordered" evidence="6">
    <location>
        <begin position="508"/>
        <end position="528"/>
    </location>
</feature>
<gene>
    <name evidence="8" type="ORF">M404DRAFT_123721</name>
</gene>
<feature type="transmembrane region" description="Helical" evidence="7">
    <location>
        <begin position="395"/>
        <end position="417"/>
    </location>
</feature>
<evidence type="ECO:0008006" key="10">
    <source>
        <dbReference type="Google" id="ProtNLM"/>
    </source>
</evidence>
<keyword evidence="2" id="KW-0813">Transport</keyword>
<dbReference type="InterPro" id="IPR004840">
    <property type="entry name" value="Amino_acid_permease_CS"/>
</dbReference>
<dbReference type="Proteomes" id="UP000054217">
    <property type="component" value="Unassembled WGS sequence"/>
</dbReference>
<accession>A0A0C3PFA3</accession>
<dbReference type="STRING" id="870435.A0A0C3PFA3"/>
<dbReference type="FunCoup" id="A0A0C3PFA3">
    <property type="interactions" value="20"/>
</dbReference>
<feature type="transmembrane region" description="Helical" evidence="7">
    <location>
        <begin position="67"/>
        <end position="97"/>
    </location>
</feature>
<keyword evidence="5 7" id="KW-0472">Membrane</keyword>
<evidence type="ECO:0000256" key="6">
    <source>
        <dbReference type="SAM" id="MobiDB-lite"/>
    </source>
</evidence>
<reference evidence="8 9" key="1">
    <citation type="submission" date="2014-04" db="EMBL/GenBank/DDBJ databases">
        <authorList>
            <consortium name="DOE Joint Genome Institute"/>
            <person name="Kuo A."/>
            <person name="Kohler A."/>
            <person name="Costa M.D."/>
            <person name="Nagy L.G."/>
            <person name="Floudas D."/>
            <person name="Copeland A."/>
            <person name="Barry K.W."/>
            <person name="Cichocki N."/>
            <person name="Veneault-Fourrey C."/>
            <person name="LaButti K."/>
            <person name="Lindquist E.A."/>
            <person name="Lipzen A."/>
            <person name="Lundell T."/>
            <person name="Morin E."/>
            <person name="Murat C."/>
            <person name="Sun H."/>
            <person name="Tunlid A."/>
            <person name="Henrissat B."/>
            <person name="Grigoriev I.V."/>
            <person name="Hibbett D.S."/>
            <person name="Martin F."/>
            <person name="Nordberg H.P."/>
            <person name="Cantor M.N."/>
            <person name="Hua S.X."/>
        </authorList>
    </citation>
    <scope>NUCLEOTIDE SEQUENCE [LARGE SCALE GENOMIC DNA]</scope>
    <source>
        <strain evidence="8 9">Marx 270</strain>
    </source>
</reference>
<dbReference type="HOGENOM" id="CLU_004495_0_3_1"/>
<feature type="transmembrane region" description="Helical" evidence="7">
    <location>
        <begin position="429"/>
        <end position="453"/>
    </location>
</feature>
<dbReference type="OrthoDB" id="4476201at2759"/>
<evidence type="ECO:0000256" key="5">
    <source>
        <dbReference type="ARBA" id="ARBA00023136"/>
    </source>
</evidence>
<keyword evidence="3 7" id="KW-0812">Transmembrane</keyword>
<dbReference type="EMBL" id="KN831947">
    <property type="protein sequence ID" value="KIO12560.1"/>
    <property type="molecule type" value="Genomic_DNA"/>
</dbReference>
<dbReference type="PROSITE" id="PS00218">
    <property type="entry name" value="AMINO_ACID_PERMEASE_1"/>
    <property type="match status" value="1"/>
</dbReference>
<feature type="transmembrane region" description="Helical" evidence="7">
    <location>
        <begin position="109"/>
        <end position="137"/>
    </location>
</feature>
<keyword evidence="9" id="KW-1185">Reference proteome</keyword>
<dbReference type="GO" id="GO:0006865">
    <property type="term" value="P:amino acid transport"/>
    <property type="evidence" value="ECO:0007669"/>
    <property type="project" value="InterPro"/>
</dbReference>
<feature type="transmembrane region" description="Helical" evidence="7">
    <location>
        <begin position="31"/>
        <end position="55"/>
    </location>
</feature>
<evidence type="ECO:0000313" key="8">
    <source>
        <dbReference type="EMBL" id="KIO12560.1"/>
    </source>
</evidence>
<keyword evidence="4 7" id="KW-1133">Transmembrane helix</keyword>
<evidence type="ECO:0000256" key="2">
    <source>
        <dbReference type="ARBA" id="ARBA00022448"/>
    </source>
</evidence>
<feature type="compositionally biased region" description="Gly residues" evidence="6">
    <location>
        <begin position="517"/>
        <end position="528"/>
    </location>
</feature>
<dbReference type="AlphaFoldDB" id="A0A0C3PFA3"/>
<dbReference type="InterPro" id="IPR002293">
    <property type="entry name" value="AA/rel_permease1"/>
</dbReference>
<evidence type="ECO:0000313" key="9">
    <source>
        <dbReference type="Proteomes" id="UP000054217"/>
    </source>
</evidence>
<comment type="subcellular location">
    <subcellularLocation>
        <location evidence="1">Membrane</location>
        <topology evidence="1">Multi-pass membrane protein</topology>
    </subcellularLocation>
</comment>
<sequence length="528" mass="56561">MSRREEITKRDEELLAQLGYKQEFKREFTPLEVFGVAFNVIGLFPSFASVLVYAIPNGGPAAMVWGWAVASIFILCIALSIAELASAAPTAGGIYFWTHTFASPRWRNLLCWIVGHANTIGYIAVLASVDWSCAIQITAAASIGSGQTYIATNAQIYGIYVAILLSHALVCCLATSVLARVQRIYTTINVCLCLAVIIGLPIATPRQYMNTASFALGSFNNLYGWPDGFAFILSLLTPLWTVSAFDASVHISEEASNAATAVPWAIACSNIIAISLGWAINVTLAFCMGTDIGYLLSSPIGQPMAQIFFNSFGQKGTLALWAFVVIAQYMMGSSCLLVASRQIFAYSRDRALPFSSILSHVNKSTSTPVNAVWFVVISAILLGLLAFAGTQAIDAIFPLAINAIYIAYSITIAARWLGDSDFRHGPFHLGIFSLPISVTAVLFMAFMNVIFLFPTMPSTSASTMNYTVVVLGGVLGLSLVWYYLPVYGGIHWFAGPVPNIGRGDGDGIDLDTRNGSGEKGGVKGASGA</sequence>
<name>A0A0C3PFA3_PISTI</name>
<feature type="transmembrane region" description="Helical" evidence="7">
    <location>
        <begin position="261"/>
        <end position="280"/>
    </location>
</feature>
<protein>
    <recommendedName>
        <fullName evidence="10">Amino acid permease/ SLC12A domain-containing protein</fullName>
    </recommendedName>
</protein>
<evidence type="ECO:0000256" key="4">
    <source>
        <dbReference type="ARBA" id="ARBA00022989"/>
    </source>
</evidence>
<feature type="transmembrane region" description="Helical" evidence="7">
    <location>
        <begin position="228"/>
        <end position="249"/>
    </location>
</feature>
<feature type="transmembrane region" description="Helical" evidence="7">
    <location>
        <begin position="186"/>
        <end position="208"/>
    </location>
</feature>
<organism evidence="8 9">
    <name type="scientific">Pisolithus tinctorius Marx 270</name>
    <dbReference type="NCBI Taxonomy" id="870435"/>
    <lineage>
        <taxon>Eukaryota</taxon>
        <taxon>Fungi</taxon>
        <taxon>Dikarya</taxon>
        <taxon>Basidiomycota</taxon>
        <taxon>Agaricomycotina</taxon>
        <taxon>Agaricomycetes</taxon>
        <taxon>Agaricomycetidae</taxon>
        <taxon>Boletales</taxon>
        <taxon>Sclerodermatineae</taxon>
        <taxon>Pisolithaceae</taxon>
        <taxon>Pisolithus</taxon>
    </lineage>
</organism>
<feature type="transmembrane region" description="Helical" evidence="7">
    <location>
        <begin position="465"/>
        <end position="484"/>
    </location>
</feature>
<evidence type="ECO:0000256" key="1">
    <source>
        <dbReference type="ARBA" id="ARBA00004141"/>
    </source>
</evidence>
<evidence type="ECO:0000256" key="7">
    <source>
        <dbReference type="SAM" id="Phobius"/>
    </source>
</evidence>
<dbReference type="Gene3D" id="1.20.1740.10">
    <property type="entry name" value="Amino acid/polyamine transporter I"/>
    <property type="match status" value="1"/>
</dbReference>
<dbReference type="PANTHER" id="PTHR45649:SF6">
    <property type="entry name" value="GABA-SPECIFIC PERMEASE"/>
    <property type="match status" value="1"/>
</dbReference>